<keyword evidence="1" id="KW-1133">Transmembrane helix</keyword>
<dbReference type="Gene3D" id="1.10.1760.20">
    <property type="match status" value="1"/>
</dbReference>
<dbReference type="Proteomes" id="UP000219573">
    <property type="component" value="Unassembled WGS sequence"/>
</dbReference>
<proteinExistence type="predicted"/>
<dbReference type="EMBL" id="OBDZ01000001">
    <property type="protein sequence ID" value="SNY05820.1"/>
    <property type="molecule type" value="Genomic_DNA"/>
</dbReference>
<dbReference type="STRING" id="1413210.U472_10385"/>
<keyword evidence="1" id="KW-0472">Membrane</keyword>
<dbReference type="Pfam" id="PF12822">
    <property type="entry name" value="ECF_trnsprt"/>
    <property type="match status" value="1"/>
</dbReference>
<reference evidence="3" key="1">
    <citation type="submission" date="2017-09" db="EMBL/GenBank/DDBJ databases">
        <authorList>
            <person name="Varghese N."/>
            <person name="Submissions S."/>
        </authorList>
    </citation>
    <scope>NUCLEOTIDE SEQUENCE [LARGE SCALE GENOMIC DNA]</scope>
    <source>
        <strain evidence="3">MSL47</strain>
    </source>
</reference>
<evidence type="ECO:0000313" key="2">
    <source>
        <dbReference type="EMBL" id="SNY05820.1"/>
    </source>
</evidence>
<dbReference type="InterPro" id="IPR024529">
    <property type="entry name" value="ECF_trnsprt_substrate-spec"/>
</dbReference>
<dbReference type="RefSeq" id="WP_097016195.1">
    <property type="nucleotide sequence ID" value="NZ_OBDZ01000001.1"/>
</dbReference>
<name>A0A285F3C4_9FIRM</name>
<evidence type="ECO:0000313" key="3">
    <source>
        <dbReference type="Proteomes" id="UP000219573"/>
    </source>
</evidence>
<gene>
    <name evidence="2" type="ORF">SAMN06265827_101151</name>
</gene>
<keyword evidence="3" id="KW-1185">Reference proteome</keyword>
<sequence length="161" mass="17348">MRYTKWLTRTAILLALTLVVQALGFPLYVTGPLVNMMLLLATILVGLESGLLIGALTPWIALLRGILPPPLAVMIPFIIIGNLLWVLIYHFLAKKNKYLGIGLAALSKYGVLASAVNFLVNVPPKIATVMQIPQLLTALAGGLLALSIVRAINLSDIIKEN</sequence>
<feature type="transmembrane region" description="Helical" evidence="1">
    <location>
        <begin position="98"/>
        <end position="120"/>
    </location>
</feature>
<evidence type="ECO:0008006" key="4">
    <source>
        <dbReference type="Google" id="ProtNLM"/>
    </source>
</evidence>
<feature type="transmembrane region" description="Helical" evidence="1">
    <location>
        <begin position="34"/>
        <end position="59"/>
    </location>
</feature>
<keyword evidence="1" id="KW-0812">Transmembrane</keyword>
<feature type="transmembrane region" description="Helical" evidence="1">
    <location>
        <begin position="132"/>
        <end position="152"/>
    </location>
</feature>
<accession>A0A285F3C4</accession>
<evidence type="ECO:0000256" key="1">
    <source>
        <dbReference type="SAM" id="Phobius"/>
    </source>
</evidence>
<dbReference type="GO" id="GO:0022857">
    <property type="term" value="F:transmembrane transporter activity"/>
    <property type="evidence" value="ECO:0007669"/>
    <property type="project" value="InterPro"/>
</dbReference>
<dbReference type="AlphaFoldDB" id="A0A285F3C4"/>
<organism evidence="2 3">
    <name type="scientific">Orenia metallireducens</name>
    <dbReference type="NCBI Taxonomy" id="1413210"/>
    <lineage>
        <taxon>Bacteria</taxon>
        <taxon>Bacillati</taxon>
        <taxon>Bacillota</taxon>
        <taxon>Clostridia</taxon>
        <taxon>Halanaerobiales</taxon>
        <taxon>Halobacteroidaceae</taxon>
        <taxon>Orenia</taxon>
    </lineage>
</organism>
<feature type="transmembrane region" description="Helical" evidence="1">
    <location>
        <begin position="71"/>
        <end position="92"/>
    </location>
</feature>
<protein>
    <recommendedName>
        <fullName evidence="4">ECF transporter S component</fullName>
    </recommendedName>
</protein>